<protein>
    <submittedName>
        <fullName evidence="6">Hydroxybutyryl-CoA dehydrogenase</fullName>
    </submittedName>
</protein>
<dbReference type="InterPro" id="IPR008927">
    <property type="entry name" value="6-PGluconate_DH-like_C_sf"/>
</dbReference>
<evidence type="ECO:0000256" key="3">
    <source>
        <dbReference type="ARBA" id="ARBA00023002"/>
    </source>
</evidence>
<dbReference type="EMBL" id="FJ545274">
    <property type="protein sequence ID" value="ACN69981.1"/>
    <property type="molecule type" value="Genomic_DNA"/>
</dbReference>
<comment type="pathway">
    <text evidence="1">Lipid metabolism; butanoate metabolism.</text>
</comment>
<feature type="domain" description="3-hydroxyacyl-CoA dehydrogenase NAD binding" evidence="5">
    <location>
        <begin position="292"/>
        <end position="469"/>
    </location>
</feature>
<keyword evidence="3" id="KW-0560">Oxidoreductase</keyword>
<organism evidence="6">
    <name type="scientific">Streptomyces antibioticus</name>
    <dbReference type="NCBI Taxonomy" id="1890"/>
    <lineage>
        <taxon>Bacteria</taxon>
        <taxon>Bacillati</taxon>
        <taxon>Actinomycetota</taxon>
        <taxon>Actinomycetes</taxon>
        <taxon>Kitasatosporales</taxon>
        <taxon>Streptomycetaceae</taxon>
        <taxon>Streptomyces</taxon>
    </lineage>
</organism>
<dbReference type="PANTHER" id="PTHR48075:SF9">
    <property type="entry name" value="3-HYDROXYBUTYRYL-COA DEHYDROGENASE"/>
    <property type="match status" value="1"/>
</dbReference>
<feature type="domain" description="3-hydroxyacyl-CoA dehydrogenase C-terminal" evidence="4">
    <location>
        <begin position="177"/>
        <end position="267"/>
    </location>
</feature>
<dbReference type="GO" id="GO:0070403">
    <property type="term" value="F:NAD+ binding"/>
    <property type="evidence" value="ECO:0007669"/>
    <property type="project" value="InterPro"/>
</dbReference>
<dbReference type="SUPFAM" id="SSF51735">
    <property type="entry name" value="NAD(P)-binding Rossmann-fold domains"/>
    <property type="match status" value="2"/>
</dbReference>
<evidence type="ECO:0000259" key="5">
    <source>
        <dbReference type="Pfam" id="PF02737"/>
    </source>
</evidence>
<comment type="similarity">
    <text evidence="2">Belongs to the 3-hydroxyacyl-CoA dehydrogenase family.</text>
</comment>
<dbReference type="Gene3D" id="3.40.50.720">
    <property type="entry name" value="NAD(P)-binding Rossmann-like Domain"/>
    <property type="match status" value="2"/>
</dbReference>
<dbReference type="GO" id="GO:0008691">
    <property type="term" value="F:3-hydroxybutyryl-CoA dehydrogenase activity"/>
    <property type="evidence" value="ECO:0007669"/>
    <property type="project" value="TreeGrafter"/>
</dbReference>
<proteinExistence type="inferred from homology"/>
<dbReference type="InterPro" id="IPR013328">
    <property type="entry name" value="6PGD_dom2"/>
</dbReference>
<accession>C5HV07</accession>
<dbReference type="PANTHER" id="PTHR48075">
    <property type="entry name" value="3-HYDROXYACYL-COA DEHYDROGENASE FAMILY PROTEIN"/>
    <property type="match status" value="1"/>
</dbReference>
<dbReference type="InterPro" id="IPR036291">
    <property type="entry name" value="NAD(P)-bd_dom_sf"/>
</dbReference>
<feature type="domain" description="3-hydroxyacyl-CoA dehydrogenase C-terminal" evidence="4">
    <location>
        <begin position="472"/>
        <end position="565"/>
    </location>
</feature>
<evidence type="ECO:0000313" key="6">
    <source>
        <dbReference type="EMBL" id="ACN69981.1"/>
    </source>
</evidence>
<dbReference type="Pfam" id="PF00725">
    <property type="entry name" value="3HCDH"/>
    <property type="match status" value="2"/>
</dbReference>
<gene>
    <name evidence="6" type="primary">idmE</name>
</gene>
<feature type="domain" description="3-hydroxyacyl-CoA dehydrogenase NAD binding" evidence="5">
    <location>
        <begin position="8"/>
        <end position="166"/>
    </location>
</feature>
<dbReference type="InterPro" id="IPR006176">
    <property type="entry name" value="3-OHacyl-CoA_DH_NAD-bd"/>
</dbReference>
<dbReference type="SUPFAM" id="SSF48179">
    <property type="entry name" value="6-phosphogluconate dehydrogenase C-terminal domain-like"/>
    <property type="match status" value="2"/>
</dbReference>
<dbReference type="GO" id="GO:0006635">
    <property type="term" value="P:fatty acid beta-oxidation"/>
    <property type="evidence" value="ECO:0007669"/>
    <property type="project" value="TreeGrafter"/>
</dbReference>
<dbReference type="FunFam" id="3.40.50.720:FF:000009">
    <property type="entry name" value="Fatty oxidation complex, alpha subunit"/>
    <property type="match status" value="1"/>
</dbReference>
<name>C5HV07_STRAT</name>
<evidence type="ECO:0000256" key="2">
    <source>
        <dbReference type="ARBA" id="ARBA00009463"/>
    </source>
</evidence>
<dbReference type="AlphaFoldDB" id="C5HV07"/>
<dbReference type="InterPro" id="IPR006108">
    <property type="entry name" value="3HC_DH_C"/>
</dbReference>
<reference evidence="6" key="1">
    <citation type="journal article" date="2009" name="ChemBioChem">
        <title>Analysis of the indanomycin biosynthetic gene cluster from Streptomyces antibioticus NRRL 8167.</title>
        <authorList>
            <person name="Kelly W.L."/>
            <person name="Li C."/>
            <person name="Roege K.E."/>
        </authorList>
    </citation>
    <scope>NUCLEOTIDE SEQUENCE</scope>
    <source>
        <strain evidence="6">NRRL8167</strain>
    </source>
</reference>
<dbReference type="Gene3D" id="1.10.1040.10">
    <property type="entry name" value="N-(1-d-carboxylethyl)-l-norvaline Dehydrogenase, domain 2"/>
    <property type="match status" value="2"/>
</dbReference>
<sequence>MTQQTPVIGVIGLGTIGSALLTLLRDASREVIGVDHDPSVLARLSGRLEAADAESVTLTGDLGRLSRADLVVEAVGEDEAVKTEVLRRLRTVCREETVVVSTTASVPLIRLAALSGRPGNTMGLRFLTPPRPGGPVEAVRTTLTSQHTATVVDRLVGELGLTPVKVDTRCAADATALVHAYLNRAAALYERGGASRDGIDTAMRLGCGLPFGPLELLDRIGIDSALATLTDLHRRTGDASFLPAGMLGELVGQGHLGRKSGRGFYAYDDSGRPVDAEESVAVPGTAAGVDRVAVVGSGTMARGIAEITSVAGIPTVLVARSQEKAARSLAKIGESLSRGVLRGRVTPATRAAALDLLDGSDDIRAVSDCDLVIEAVVEDLDVKRALFARLGAACKPGALLATTTSSLSVTACSEPAGHASGVVGMHFFNPAPVMRLVELVRTDDTTDEALATAQAVCERLGKTTVHCRDRVGFIVNYLLFPYLGRALTLLDRDGASVEGIDTAVEQGFGHPMGPFALLDAIGLDVSLAIQRELHAEFGEPDFAPSPLLELLVSGGWLGRKNRRGLRTAG</sequence>
<dbReference type="Pfam" id="PF02737">
    <property type="entry name" value="3HCDH_N"/>
    <property type="match status" value="2"/>
</dbReference>
<evidence type="ECO:0000256" key="1">
    <source>
        <dbReference type="ARBA" id="ARBA00005086"/>
    </source>
</evidence>
<evidence type="ECO:0000259" key="4">
    <source>
        <dbReference type="Pfam" id="PF00725"/>
    </source>
</evidence>